<dbReference type="Gene3D" id="3.10.350.10">
    <property type="entry name" value="LysM domain"/>
    <property type="match status" value="1"/>
</dbReference>
<dbReference type="CDD" id="cd00118">
    <property type="entry name" value="LysM"/>
    <property type="match status" value="1"/>
</dbReference>
<evidence type="ECO:0000313" key="4">
    <source>
        <dbReference type="Proteomes" id="UP001233999"/>
    </source>
</evidence>
<evidence type="ECO:0000259" key="2">
    <source>
        <dbReference type="PROSITE" id="PS51782"/>
    </source>
</evidence>
<feature type="region of interest" description="Disordered" evidence="1">
    <location>
        <begin position="363"/>
        <end position="384"/>
    </location>
</feature>
<name>A0AAD8EMH5_DIPPU</name>
<feature type="region of interest" description="Disordered" evidence="1">
    <location>
        <begin position="288"/>
        <end position="314"/>
    </location>
</feature>
<dbReference type="SMART" id="SM00257">
    <property type="entry name" value="LysM"/>
    <property type="match status" value="1"/>
</dbReference>
<dbReference type="PROSITE" id="PS51782">
    <property type="entry name" value="LYSM"/>
    <property type="match status" value="1"/>
</dbReference>
<dbReference type="InterPro" id="IPR018392">
    <property type="entry name" value="LysM"/>
</dbReference>
<reference evidence="3" key="2">
    <citation type="submission" date="2023-05" db="EMBL/GenBank/DDBJ databases">
        <authorList>
            <person name="Fouks B."/>
        </authorList>
    </citation>
    <scope>NUCLEOTIDE SEQUENCE</scope>
    <source>
        <strain evidence="3">Stay&amp;Tobe</strain>
        <tissue evidence="3">Testes</tissue>
    </source>
</reference>
<dbReference type="Pfam" id="PF01476">
    <property type="entry name" value="LysM"/>
    <property type="match status" value="1"/>
</dbReference>
<feature type="compositionally biased region" description="Basic and acidic residues" evidence="1">
    <location>
        <begin position="139"/>
        <end position="153"/>
    </location>
</feature>
<reference evidence="3" key="1">
    <citation type="journal article" date="2023" name="IScience">
        <title>Live-bearing cockroach genome reveals convergent evolutionary mechanisms linked to viviparity in insects and beyond.</title>
        <authorList>
            <person name="Fouks B."/>
            <person name="Harrison M.C."/>
            <person name="Mikhailova A.A."/>
            <person name="Marchal E."/>
            <person name="English S."/>
            <person name="Carruthers M."/>
            <person name="Jennings E.C."/>
            <person name="Chiamaka E.L."/>
            <person name="Frigard R.A."/>
            <person name="Pippel M."/>
            <person name="Attardo G.M."/>
            <person name="Benoit J.B."/>
            <person name="Bornberg-Bauer E."/>
            <person name="Tobe S.S."/>
        </authorList>
    </citation>
    <scope>NUCLEOTIDE SEQUENCE</scope>
    <source>
        <strain evidence="3">Stay&amp;Tobe</strain>
    </source>
</reference>
<feature type="non-terminal residue" evidence="3">
    <location>
        <position position="1"/>
    </location>
</feature>
<feature type="domain" description="LysM" evidence="2">
    <location>
        <begin position="63"/>
        <end position="106"/>
    </location>
</feature>
<keyword evidence="4" id="KW-1185">Reference proteome</keyword>
<dbReference type="EMBL" id="JASPKZ010002701">
    <property type="protein sequence ID" value="KAJ9594972.1"/>
    <property type="molecule type" value="Genomic_DNA"/>
</dbReference>
<dbReference type="AlphaFoldDB" id="A0AAD8EMH5"/>
<dbReference type="InterPro" id="IPR036779">
    <property type="entry name" value="LysM_dom_sf"/>
</dbReference>
<feature type="region of interest" description="Disordered" evidence="1">
    <location>
        <begin position="109"/>
        <end position="153"/>
    </location>
</feature>
<accession>A0AAD8EMH5</accession>
<feature type="compositionally biased region" description="Polar residues" evidence="1">
    <location>
        <begin position="296"/>
        <end position="307"/>
    </location>
</feature>
<comment type="caution">
    <text evidence="3">The sequence shown here is derived from an EMBL/GenBank/DDBJ whole genome shotgun (WGS) entry which is preliminary data.</text>
</comment>
<dbReference type="SUPFAM" id="SSF54106">
    <property type="entry name" value="LysM domain"/>
    <property type="match status" value="1"/>
</dbReference>
<protein>
    <recommendedName>
        <fullName evidence="2">LysM domain-containing protein</fullName>
    </recommendedName>
</protein>
<evidence type="ECO:0000256" key="1">
    <source>
        <dbReference type="SAM" id="MobiDB-lite"/>
    </source>
</evidence>
<evidence type="ECO:0000313" key="3">
    <source>
        <dbReference type="EMBL" id="KAJ9594972.1"/>
    </source>
</evidence>
<proteinExistence type="predicted"/>
<gene>
    <name evidence="3" type="ORF">L9F63_013736</name>
</gene>
<dbReference type="Proteomes" id="UP001233999">
    <property type="component" value="Unassembled WGS sequence"/>
</dbReference>
<sequence>MEYDFPIVVEDYDKTDDVQIWETELHDFIVWYIVPESDGGGGSAKDSSVLSDKRMGRSLPPVNTITYTVRDTLTSVAARFDTTPSELTKLNRLTTRLIFPGQVLYVPDKQGTGVKGDEGSGIGADDGDGSVVSTPVAAHHQDGDTEPPEEKDILDNLRPVSPKPHIPGHIERVTIPLSPLTSSTHAAADVDEHQRTLAEQRFLKINVRHITDGQGVVSGVLLVTPNAIMFDPNVSDPLVMEHGPESYGVIAPMEFVVNVAIYYDIAHMRVGHTSDLPRSDVPKPEIYHARSRHKSTSGVDNPQNSPGKDSLLVKDETFPELARARSSSDNDDENESVCSCGASGREGDAFPKAFERDLHQKSLSDGTDGIKLTDGDKIEDTEDDKTPVDTFQILEERRKSCLDHHWAIPSVDRSSLDKEQDDIITTSDEKCSTSKAGDEVLGGDNVDRRGQLVKLSCHDSGIDIRDAGEPIVVAPTKKVFSDADIINASPNDWVPPKTVAQLTAGIETASQGSDILNRKKTSSVSFSLDSNADIERTRQMTQGIQRLEQKCEEFSK</sequence>
<organism evidence="3 4">
    <name type="scientific">Diploptera punctata</name>
    <name type="common">Pacific beetle cockroach</name>
    <dbReference type="NCBI Taxonomy" id="6984"/>
    <lineage>
        <taxon>Eukaryota</taxon>
        <taxon>Metazoa</taxon>
        <taxon>Ecdysozoa</taxon>
        <taxon>Arthropoda</taxon>
        <taxon>Hexapoda</taxon>
        <taxon>Insecta</taxon>
        <taxon>Pterygota</taxon>
        <taxon>Neoptera</taxon>
        <taxon>Polyneoptera</taxon>
        <taxon>Dictyoptera</taxon>
        <taxon>Blattodea</taxon>
        <taxon>Blaberoidea</taxon>
        <taxon>Blaberidae</taxon>
        <taxon>Diplopterinae</taxon>
        <taxon>Diploptera</taxon>
    </lineage>
</organism>